<reference evidence="2" key="1">
    <citation type="journal article" date="2023" name="Science">
        <title>Genome structures resolve the early diversification of teleost fishes.</title>
        <authorList>
            <person name="Parey E."/>
            <person name="Louis A."/>
            <person name="Montfort J."/>
            <person name="Bouchez O."/>
            <person name="Roques C."/>
            <person name="Iampietro C."/>
            <person name="Lluch J."/>
            <person name="Castinel A."/>
            <person name="Donnadieu C."/>
            <person name="Desvignes T."/>
            <person name="Floi Bucao C."/>
            <person name="Jouanno E."/>
            <person name="Wen M."/>
            <person name="Mejri S."/>
            <person name="Dirks R."/>
            <person name="Jansen H."/>
            <person name="Henkel C."/>
            <person name="Chen W.J."/>
            <person name="Zahm M."/>
            <person name="Cabau C."/>
            <person name="Klopp C."/>
            <person name="Thompson A.W."/>
            <person name="Robinson-Rechavi M."/>
            <person name="Braasch I."/>
            <person name="Lecointre G."/>
            <person name="Bobe J."/>
            <person name="Postlethwait J.H."/>
            <person name="Berthelot C."/>
            <person name="Roest Crollius H."/>
            <person name="Guiguen Y."/>
        </authorList>
    </citation>
    <scope>NUCLEOTIDE SEQUENCE</scope>
    <source>
        <strain evidence="2">NC1722</strain>
    </source>
</reference>
<keyword evidence="1" id="KW-0732">Signal</keyword>
<evidence type="ECO:0000313" key="2">
    <source>
        <dbReference type="EMBL" id="KAJ8397234.1"/>
    </source>
</evidence>
<dbReference type="Proteomes" id="UP001221898">
    <property type="component" value="Unassembled WGS sequence"/>
</dbReference>
<feature type="signal peptide" evidence="1">
    <location>
        <begin position="1"/>
        <end position="26"/>
    </location>
</feature>
<protein>
    <submittedName>
        <fullName evidence="2">Uncharacterized protein</fullName>
    </submittedName>
</protein>
<organism evidence="2 3">
    <name type="scientific">Aldrovandia affinis</name>
    <dbReference type="NCBI Taxonomy" id="143900"/>
    <lineage>
        <taxon>Eukaryota</taxon>
        <taxon>Metazoa</taxon>
        <taxon>Chordata</taxon>
        <taxon>Craniata</taxon>
        <taxon>Vertebrata</taxon>
        <taxon>Euteleostomi</taxon>
        <taxon>Actinopterygii</taxon>
        <taxon>Neopterygii</taxon>
        <taxon>Teleostei</taxon>
        <taxon>Notacanthiformes</taxon>
        <taxon>Halosauridae</taxon>
        <taxon>Aldrovandia</taxon>
    </lineage>
</organism>
<proteinExistence type="predicted"/>
<keyword evidence="3" id="KW-1185">Reference proteome</keyword>
<dbReference type="EMBL" id="JAINUG010000099">
    <property type="protein sequence ID" value="KAJ8397234.1"/>
    <property type="molecule type" value="Genomic_DNA"/>
</dbReference>
<evidence type="ECO:0000313" key="3">
    <source>
        <dbReference type="Proteomes" id="UP001221898"/>
    </source>
</evidence>
<accession>A0AAD7S775</accession>
<dbReference type="AlphaFoldDB" id="A0AAD7S775"/>
<evidence type="ECO:0000256" key="1">
    <source>
        <dbReference type="SAM" id="SignalP"/>
    </source>
</evidence>
<sequence>MRREKHSMRLAAFLLLLAWALAVIKATPLQGVEEEEGVFTPTLVQEVEEEALFTPTLMPWVEEEAWFTPTFEQGVEDEEADAGQMEAEGEAYWSGTAPLCLGGCVGTHTEIRRDPCGDSSCCWVGYKSLCRVNCGKPDADFNAMVSGSDWWVGSVVSHTCRPGLPTHRELIQHLPARWQVDPQAHLSPYMSAKASGD</sequence>
<name>A0AAD7S775_9TELE</name>
<feature type="chain" id="PRO_5042216240" evidence="1">
    <location>
        <begin position="27"/>
        <end position="197"/>
    </location>
</feature>
<gene>
    <name evidence="2" type="ORF">AAFF_G00440680</name>
</gene>
<comment type="caution">
    <text evidence="2">The sequence shown here is derived from an EMBL/GenBank/DDBJ whole genome shotgun (WGS) entry which is preliminary data.</text>
</comment>